<dbReference type="PANTHER" id="PTHR43834">
    <property type="entry name" value="GTPASE DER"/>
    <property type="match status" value="1"/>
</dbReference>
<feature type="binding site" evidence="8">
    <location>
        <begin position="298"/>
        <end position="301"/>
    </location>
    <ligand>
        <name>GTP</name>
        <dbReference type="ChEBI" id="CHEBI:37565"/>
        <label>2</label>
    </ligand>
</feature>
<comment type="function">
    <text evidence="8 10">GTPase that plays an essential role in the late steps of ribosome biogenesis.</text>
</comment>
<dbReference type="GO" id="GO:0042254">
    <property type="term" value="P:ribosome biogenesis"/>
    <property type="evidence" value="ECO:0007669"/>
    <property type="project" value="UniProtKB-KW"/>
</dbReference>
<keyword evidence="5 8" id="KW-0547">Nucleotide-binding</keyword>
<evidence type="ECO:0000313" key="12">
    <source>
        <dbReference type="Proteomes" id="UP000502179"/>
    </source>
</evidence>
<name>A0A6G7PWK4_9BACT</name>
<dbReference type="SUPFAM" id="SSF52540">
    <property type="entry name" value="P-loop containing nucleoside triphosphate hydrolases"/>
    <property type="match status" value="2"/>
</dbReference>
<dbReference type="FunFam" id="3.40.50.300:FF:000040">
    <property type="entry name" value="GTPase Der"/>
    <property type="match status" value="1"/>
</dbReference>
<evidence type="ECO:0000256" key="5">
    <source>
        <dbReference type="ARBA" id="ARBA00022741"/>
    </source>
</evidence>
<evidence type="ECO:0000256" key="9">
    <source>
        <dbReference type="PROSITE-ProRule" id="PRU01049"/>
    </source>
</evidence>
<evidence type="ECO:0000256" key="3">
    <source>
        <dbReference type="ARBA" id="ARBA00022517"/>
    </source>
</evidence>
<dbReference type="Gene3D" id="3.30.300.20">
    <property type="match status" value="1"/>
</dbReference>
<dbReference type="CDD" id="cd01895">
    <property type="entry name" value="EngA2"/>
    <property type="match status" value="1"/>
</dbReference>
<dbReference type="AlphaFoldDB" id="A0A6G7PWK4"/>
<dbReference type="NCBIfam" id="TIGR03594">
    <property type="entry name" value="GTPase_EngA"/>
    <property type="match status" value="1"/>
</dbReference>
<dbReference type="NCBIfam" id="TIGR00231">
    <property type="entry name" value="small_GTP"/>
    <property type="match status" value="2"/>
</dbReference>
<dbReference type="FunFam" id="3.30.300.20:FF:000004">
    <property type="entry name" value="GTPase Der"/>
    <property type="match status" value="1"/>
</dbReference>
<dbReference type="EMBL" id="CP048877">
    <property type="protein sequence ID" value="QIJ72069.1"/>
    <property type="molecule type" value="Genomic_DNA"/>
</dbReference>
<dbReference type="InterPro" id="IPR005225">
    <property type="entry name" value="Small_GTP-bd"/>
</dbReference>
<reference evidence="11 12" key="1">
    <citation type="submission" date="2020-02" db="EMBL/GenBank/DDBJ databases">
        <title>Genome analysis of Thermosulfuriphilus ammonigenes ST65T, an anaerobic thermophilic chemolithoautotrophic bacterium isolated from a deep-sea hydrothermal vent.</title>
        <authorList>
            <person name="Slobodkina G."/>
            <person name="Allioux M."/>
            <person name="Merkel A."/>
            <person name="Alain K."/>
            <person name="Jebbar M."/>
            <person name="Slobodkin A."/>
        </authorList>
    </citation>
    <scope>NUCLEOTIDE SEQUENCE [LARGE SCALE GENOMIC DNA]</scope>
    <source>
        <strain evidence="11 12">ST65</strain>
    </source>
</reference>
<gene>
    <name evidence="8 11" type="primary">der</name>
    <name evidence="11" type="ORF">G4V39_07220</name>
</gene>
<dbReference type="GO" id="GO:0043022">
    <property type="term" value="F:ribosome binding"/>
    <property type="evidence" value="ECO:0007669"/>
    <property type="project" value="TreeGrafter"/>
</dbReference>
<proteinExistence type="inferred from homology"/>
<protein>
    <recommendedName>
        <fullName evidence="2 8">GTPase Der</fullName>
    </recommendedName>
    <alternativeName>
        <fullName evidence="7 8">GTP-binding protein EngA</fullName>
    </alternativeName>
</protein>
<evidence type="ECO:0000256" key="2">
    <source>
        <dbReference type="ARBA" id="ARBA00020953"/>
    </source>
</evidence>
<keyword evidence="4 10" id="KW-0677">Repeat</keyword>
<dbReference type="FunFam" id="3.40.50.300:FF:000057">
    <property type="entry name" value="GTPase Der"/>
    <property type="match status" value="1"/>
</dbReference>
<dbReference type="RefSeq" id="WP_166032286.1">
    <property type="nucleotide sequence ID" value="NZ_CP048877.1"/>
</dbReference>
<dbReference type="Pfam" id="PF01926">
    <property type="entry name" value="MMR_HSR1"/>
    <property type="match status" value="2"/>
</dbReference>
<dbReference type="Pfam" id="PF14714">
    <property type="entry name" value="KH_dom-like"/>
    <property type="match status" value="1"/>
</dbReference>
<dbReference type="Gene3D" id="3.40.50.300">
    <property type="entry name" value="P-loop containing nucleotide triphosphate hydrolases"/>
    <property type="match status" value="2"/>
</dbReference>
<dbReference type="HAMAP" id="MF_00195">
    <property type="entry name" value="GTPase_Der"/>
    <property type="match status" value="1"/>
</dbReference>
<dbReference type="GO" id="GO:0005525">
    <property type="term" value="F:GTP binding"/>
    <property type="evidence" value="ECO:0007669"/>
    <property type="project" value="UniProtKB-UniRule"/>
</dbReference>
<evidence type="ECO:0000256" key="1">
    <source>
        <dbReference type="ARBA" id="ARBA00008279"/>
    </source>
</evidence>
<dbReference type="Proteomes" id="UP000502179">
    <property type="component" value="Chromosome"/>
</dbReference>
<comment type="subunit">
    <text evidence="8">Associates with the 50S ribosomal subunit.</text>
</comment>
<dbReference type="PANTHER" id="PTHR43834:SF6">
    <property type="entry name" value="GTPASE DER"/>
    <property type="match status" value="1"/>
</dbReference>
<keyword evidence="6 8" id="KW-0342">GTP-binding</keyword>
<dbReference type="PRINTS" id="PR00326">
    <property type="entry name" value="GTP1OBG"/>
</dbReference>
<organism evidence="11 12">
    <name type="scientific">Thermosulfuriphilus ammonigenes</name>
    <dbReference type="NCBI Taxonomy" id="1936021"/>
    <lineage>
        <taxon>Bacteria</taxon>
        <taxon>Pseudomonadati</taxon>
        <taxon>Thermodesulfobacteriota</taxon>
        <taxon>Thermodesulfobacteria</taxon>
        <taxon>Thermodesulfobacteriales</taxon>
        <taxon>Thermodesulfobacteriaceae</taxon>
        <taxon>Thermosulfuriphilus</taxon>
    </lineage>
</organism>
<dbReference type="InterPro" id="IPR032859">
    <property type="entry name" value="KH_dom-like"/>
</dbReference>
<feature type="binding site" evidence="8">
    <location>
        <begin position="123"/>
        <end position="126"/>
    </location>
    <ligand>
        <name>GTP</name>
        <dbReference type="ChEBI" id="CHEBI:37565"/>
        <label>1</label>
    </ligand>
</feature>
<feature type="binding site" evidence="8">
    <location>
        <begin position="233"/>
        <end position="237"/>
    </location>
    <ligand>
        <name>GTP</name>
        <dbReference type="ChEBI" id="CHEBI:37565"/>
        <label>2</label>
    </ligand>
</feature>
<dbReference type="PROSITE" id="PS51712">
    <property type="entry name" value="G_ENGA"/>
    <property type="match status" value="2"/>
</dbReference>
<dbReference type="InterPro" id="IPR015946">
    <property type="entry name" value="KH_dom-like_a/b"/>
</dbReference>
<feature type="binding site" evidence="8">
    <location>
        <begin position="185"/>
        <end position="192"/>
    </location>
    <ligand>
        <name>GTP</name>
        <dbReference type="ChEBI" id="CHEBI:37565"/>
        <label>2</label>
    </ligand>
</feature>
<evidence type="ECO:0000313" key="11">
    <source>
        <dbReference type="EMBL" id="QIJ72069.1"/>
    </source>
</evidence>
<sequence>MKKGGLPRVAIVGRPNVGKSTLFNRLTRSRKALVEPTAGVTRDRLYGRVRTEDREFILIDTGGLLPGEEDQLTKLTLEQTRAGMAEADLILFLVDAKSGLTPLDEEVAEILRRSGKPVLYVVNKVESPKDEEMASEFYRLGPERLFFVSATQGRGIEELLEAILERLPEAPRGEETEAIKVAFVGRPNVGKSSLVNRLLGEPRMIVSDIPGTTRDSIDTLLKTPDGRCYLLIDTAGIRRRSRTKKVLEKFSALKALSSIKACDIAVVVLTAEEGITDQDQKILSYVEEAGRGCVIVINKWDLLDGRREEANRLREAVRYGARFVPYAPIITTSALTGRRVNKILQAIDQVYSHFCRQVPTSVINRALQEIAAERLPTASTGRKIKFYYATQVKTKPPTILVFTSYPEEIPESYRRFMVGRLREYLGFHFSPLRVVFKERPRRSRP</sequence>
<dbReference type="InterPro" id="IPR006073">
    <property type="entry name" value="GTP-bd"/>
</dbReference>
<dbReference type="InterPro" id="IPR031166">
    <property type="entry name" value="G_ENGA"/>
</dbReference>
<evidence type="ECO:0000256" key="4">
    <source>
        <dbReference type="ARBA" id="ARBA00022737"/>
    </source>
</evidence>
<dbReference type="KEGG" id="tav:G4V39_07220"/>
<comment type="similarity">
    <text evidence="1 8 9 10">Belongs to the TRAFAC class TrmE-Era-EngA-EngB-Septin-like GTPase superfamily. EngA (Der) GTPase family.</text>
</comment>
<evidence type="ECO:0000256" key="6">
    <source>
        <dbReference type="ARBA" id="ARBA00023134"/>
    </source>
</evidence>
<evidence type="ECO:0000256" key="10">
    <source>
        <dbReference type="RuleBase" id="RU004481"/>
    </source>
</evidence>
<dbReference type="InterPro" id="IPR027417">
    <property type="entry name" value="P-loop_NTPase"/>
</dbReference>
<feature type="binding site" evidence="8">
    <location>
        <begin position="13"/>
        <end position="20"/>
    </location>
    <ligand>
        <name>GTP</name>
        <dbReference type="ChEBI" id="CHEBI:37565"/>
        <label>1</label>
    </ligand>
</feature>
<evidence type="ECO:0000256" key="8">
    <source>
        <dbReference type="HAMAP-Rule" id="MF_00195"/>
    </source>
</evidence>
<feature type="binding site" evidence="8">
    <location>
        <begin position="60"/>
        <end position="64"/>
    </location>
    <ligand>
        <name>GTP</name>
        <dbReference type="ChEBI" id="CHEBI:37565"/>
        <label>1</label>
    </ligand>
</feature>
<dbReference type="InterPro" id="IPR016484">
    <property type="entry name" value="GTPase_Der"/>
</dbReference>
<accession>A0A6G7PWK4</accession>
<dbReference type="PIRSF" id="PIRSF006485">
    <property type="entry name" value="GTP-binding_EngA"/>
    <property type="match status" value="1"/>
</dbReference>
<keyword evidence="12" id="KW-1185">Reference proteome</keyword>
<keyword evidence="3 8" id="KW-0690">Ribosome biogenesis</keyword>
<dbReference type="CDD" id="cd01894">
    <property type="entry name" value="EngA1"/>
    <property type="match status" value="1"/>
</dbReference>
<evidence type="ECO:0000256" key="7">
    <source>
        <dbReference type="ARBA" id="ARBA00032345"/>
    </source>
</evidence>